<evidence type="ECO:0000256" key="6">
    <source>
        <dbReference type="ARBA" id="ARBA00022694"/>
    </source>
</evidence>
<feature type="compositionally biased region" description="Low complexity" evidence="16">
    <location>
        <begin position="827"/>
        <end position="850"/>
    </location>
</feature>
<evidence type="ECO:0000256" key="12">
    <source>
        <dbReference type="ARBA" id="ARBA00022842"/>
    </source>
</evidence>
<evidence type="ECO:0000256" key="16">
    <source>
        <dbReference type="SAM" id="MobiDB-lite"/>
    </source>
</evidence>
<dbReference type="InterPro" id="IPR028878">
    <property type="entry name" value="RNase_E"/>
</dbReference>
<feature type="compositionally biased region" description="Low complexity" evidence="16">
    <location>
        <begin position="109"/>
        <end position="118"/>
    </location>
</feature>
<organism evidence="18 19">
    <name type="scientific">Sneathiella sedimenti</name>
    <dbReference type="NCBI Taxonomy" id="2816034"/>
    <lineage>
        <taxon>Bacteria</taxon>
        <taxon>Pseudomonadati</taxon>
        <taxon>Pseudomonadota</taxon>
        <taxon>Alphaproteobacteria</taxon>
        <taxon>Sneathiellales</taxon>
        <taxon>Sneathiellaceae</taxon>
        <taxon>Sneathiella</taxon>
    </lineage>
</organism>
<feature type="compositionally biased region" description="Low complexity" evidence="16">
    <location>
        <begin position="659"/>
        <end position="668"/>
    </location>
</feature>
<comment type="function">
    <text evidence="15">Endoribonuclease that plays a central role in RNA processing and decay. Required for the maturation of 5S and 16S rRNAs and the majority of tRNAs. Also involved in the degradation of most mRNAs.</text>
</comment>
<evidence type="ECO:0000256" key="1">
    <source>
        <dbReference type="ARBA" id="ARBA00005663"/>
    </source>
</evidence>
<evidence type="ECO:0000256" key="7">
    <source>
        <dbReference type="ARBA" id="ARBA00022722"/>
    </source>
</evidence>
<feature type="compositionally biased region" description="Low complexity" evidence="16">
    <location>
        <begin position="860"/>
        <end position="874"/>
    </location>
</feature>
<keyword evidence="10 15" id="KW-0255">Endonuclease</keyword>
<keyword evidence="19" id="KW-1185">Reference proteome</keyword>
<dbReference type="InterPro" id="IPR012340">
    <property type="entry name" value="NA-bd_OB-fold"/>
</dbReference>
<dbReference type="PANTHER" id="PTHR30001">
    <property type="entry name" value="RIBONUCLEASE"/>
    <property type="match status" value="1"/>
</dbReference>
<dbReference type="RefSeq" id="WP_207047157.1">
    <property type="nucleotide sequence ID" value="NZ_JAFLNC010000005.1"/>
</dbReference>
<name>A0ABS3F943_9PROT</name>
<feature type="binding site" evidence="15">
    <location>
        <position position="508"/>
    </location>
    <ligand>
        <name>Zn(2+)</name>
        <dbReference type="ChEBI" id="CHEBI:29105"/>
        <note>ligand shared between dimeric partners</note>
    </ligand>
</feature>
<feature type="region of interest" description="Required for zinc-mediated homotetramerization and catalytic activity" evidence="15">
    <location>
        <begin position="505"/>
        <end position="508"/>
    </location>
</feature>
<keyword evidence="8 15" id="KW-0479">Metal-binding</keyword>
<keyword evidence="5 15" id="KW-0698">rRNA processing</keyword>
<evidence type="ECO:0000256" key="2">
    <source>
        <dbReference type="ARBA" id="ARBA00022475"/>
    </source>
</evidence>
<comment type="caution">
    <text evidence="18">The sequence shown here is derived from an EMBL/GenBank/DDBJ whole genome shotgun (WGS) entry which is preliminary data.</text>
</comment>
<dbReference type="SMART" id="SM00316">
    <property type="entry name" value="S1"/>
    <property type="match status" value="1"/>
</dbReference>
<evidence type="ECO:0000256" key="3">
    <source>
        <dbReference type="ARBA" id="ARBA00022490"/>
    </source>
</evidence>
<feature type="domain" description="S1 motif" evidence="17">
    <location>
        <begin position="38"/>
        <end position="220"/>
    </location>
</feature>
<sequence>MATRMLIDASHEEETRVVIVKGTRLEEFDYETASRKQLKGNIYLAKVTRVEPSLQAAFVEYGGNRHGFLPFNEIHPDYYQVPISDREVLIEQEAAAEREASDLEDAEIDGTAVNAKAAATDDDDAEETEAMTDSAPHADDDDDDGVVDYADDTGGGLEVVDRGDNDIVENLGGEDDVDDRRVAPPRRNYKIQEVIKRRQILLVQVVKEERGNKGAALTTYISLPGRYSVLMPNTGRGGGISRKISNPADRKRLKKIANELEVPDGIGVIIRTAGLSRTKVEIKRDYEFLMRLWDDIRELTLKSIAPHCVYEEANLIKRSIRDLYDKEISEVLVEGDNGYKLAKDFMRKLMPSHAKKVQPYKDKIPLFHRFQVEQQFASMYHPEVQLKSGGYIVINPTEALVSIDVNSGKATRERNVEDTATKTNLEAAEEIARQLRLRDLAGLIVIDFIDMDDNRNNRAVERRMKDCLKSDRARIQVGRISPFGLMEMSRQRLRPSFLETSTTMCHTCGGSGFVRSIESTALLIIRTLEEEGVRERSAKITVAVHTDVAIYLLNQKRAVIQELENLYGMTILITADPMSNMNDYKIEREKGKPGDLTPVTREVTSAYVGTIDEEEAEKPASESAGEEDGTATKRRRRRRRRKPRDENAPQEANAEEQSGESPAAPSAGSEEDVETGEPKRRRRGKRGGRRRSRNASSEEQQTQDGTTVETNSGSDGSDEAAAIPATVNVDETSETAGVPDVTPEADAVAAPDAPVSAEETEVAEVAEKKPRRSRRKPKSDEVKAEDEASESPETAESSTETTDEQAEAPKKAPVRRRRAAKKEEVPAAEPVESETVAETPSEPASPAPAEESPEVEVAEKPVSVTLVTEQAAEETVVEKKPKRSGWWRRG</sequence>
<evidence type="ECO:0000256" key="13">
    <source>
        <dbReference type="ARBA" id="ARBA00022884"/>
    </source>
</evidence>
<evidence type="ECO:0000259" key="17">
    <source>
        <dbReference type="SMART" id="SM00316"/>
    </source>
</evidence>
<dbReference type="Pfam" id="PF10150">
    <property type="entry name" value="RNase_E_G"/>
    <property type="match status" value="1"/>
</dbReference>
<evidence type="ECO:0000256" key="14">
    <source>
        <dbReference type="ARBA" id="ARBA00023136"/>
    </source>
</evidence>
<accession>A0ABS3F943</accession>
<evidence type="ECO:0000256" key="9">
    <source>
        <dbReference type="ARBA" id="ARBA00022730"/>
    </source>
</evidence>
<evidence type="ECO:0000256" key="11">
    <source>
        <dbReference type="ARBA" id="ARBA00022801"/>
    </source>
</evidence>
<feature type="compositionally biased region" description="Acidic residues" evidence="16">
    <location>
        <begin position="120"/>
        <end position="130"/>
    </location>
</feature>
<evidence type="ECO:0000313" key="18">
    <source>
        <dbReference type="EMBL" id="MBO0334868.1"/>
    </source>
</evidence>
<dbReference type="InterPro" id="IPR004659">
    <property type="entry name" value="RNase_E/G"/>
</dbReference>
<feature type="compositionally biased region" description="Low complexity" evidence="16">
    <location>
        <begin position="791"/>
        <end position="800"/>
    </location>
</feature>
<feature type="region of interest" description="Disordered" evidence="16">
    <location>
        <begin position="608"/>
        <end position="890"/>
    </location>
</feature>
<keyword evidence="11 15" id="KW-0378">Hydrolase</keyword>
<dbReference type="Pfam" id="PF20833">
    <property type="entry name" value="RNase_E_G_Thio"/>
    <property type="match status" value="1"/>
</dbReference>
<dbReference type="Gene3D" id="3.40.1260.20">
    <property type="entry name" value="Ribonuclease E, catalytic domain"/>
    <property type="match status" value="1"/>
</dbReference>
<comment type="subunit">
    <text evidence="15">Homotetramer formed by a dimer of dimers.</text>
</comment>
<evidence type="ECO:0000256" key="4">
    <source>
        <dbReference type="ARBA" id="ARBA00022519"/>
    </source>
</evidence>
<feature type="region of interest" description="Disordered" evidence="16">
    <location>
        <begin position="96"/>
        <end position="146"/>
    </location>
</feature>
<feature type="compositionally biased region" description="Basic residues" evidence="16">
    <location>
        <begin position="679"/>
        <end position="693"/>
    </location>
</feature>
<dbReference type="InterPro" id="IPR048583">
    <property type="entry name" value="RNase_E_G_thioredoxin-like"/>
</dbReference>
<protein>
    <recommendedName>
        <fullName evidence="15">Ribonuclease E</fullName>
        <shortName evidence="15">RNase E</shortName>
        <ecNumber evidence="15">3.1.26.12</ecNumber>
    </recommendedName>
</protein>
<keyword evidence="6 15" id="KW-0819">tRNA processing</keyword>
<dbReference type="HAMAP" id="MF_00970">
    <property type="entry name" value="RNase_E"/>
    <property type="match status" value="1"/>
</dbReference>
<keyword evidence="3 15" id="KW-0963">Cytoplasm</keyword>
<dbReference type="NCBIfam" id="TIGR00757">
    <property type="entry name" value="RNaseEG"/>
    <property type="match status" value="1"/>
</dbReference>
<keyword evidence="7 15" id="KW-0540">Nuclease</keyword>
<comment type="catalytic activity">
    <reaction evidence="15">
        <text>Endonucleolytic cleavage of single-stranded RNA in A- and U-rich regions.</text>
        <dbReference type="EC" id="3.1.26.12"/>
    </reaction>
</comment>
<reference evidence="18 19" key="1">
    <citation type="submission" date="2021-03" db="EMBL/GenBank/DDBJ databases">
        <title>Sneathiella sp. CAU 1612 isolated from Kang Won-do.</title>
        <authorList>
            <person name="Kim W."/>
        </authorList>
    </citation>
    <scope>NUCLEOTIDE SEQUENCE [LARGE SCALE GENOMIC DNA]</scope>
    <source>
        <strain evidence="18 19">CAU 1612</strain>
    </source>
</reference>
<dbReference type="EC" id="3.1.26.12" evidence="15"/>
<comment type="similarity">
    <text evidence="1">Belongs to the RNase E/G family. RNase G subfamily.</text>
</comment>
<keyword evidence="14 15" id="KW-0472">Membrane</keyword>
<keyword evidence="2 15" id="KW-1003">Cell membrane</keyword>
<dbReference type="InterPro" id="IPR003029">
    <property type="entry name" value="S1_domain"/>
</dbReference>
<comment type="subcellular location">
    <subcellularLocation>
        <location evidence="15">Cytoplasm</location>
    </subcellularLocation>
    <subcellularLocation>
        <location evidence="15">Cell inner membrane</location>
        <topology evidence="15">Peripheral membrane protein</topology>
        <orientation evidence="15">Cytoplasmic side</orientation>
    </subcellularLocation>
</comment>
<evidence type="ECO:0000256" key="10">
    <source>
        <dbReference type="ARBA" id="ARBA00022759"/>
    </source>
</evidence>
<comment type="cofactor">
    <cofactor evidence="15">
        <name>Mg(2+)</name>
        <dbReference type="ChEBI" id="CHEBI:18420"/>
    </cofactor>
    <text evidence="15">Binds 1 Mg(2+) ion per subunit.</text>
</comment>
<feature type="binding site" evidence="15">
    <location>
        <position position="404"/>
    </location>
    <ligand>
        <name>Mg(2+)</name>
        <dbReference type="ChEBI" id="CHEBI:18420"/>
        <note>catalytic</note>
    </ligand>
</feature>
<evidence type="ECO:0000313" key="19">
    <source>
        <dbReference type="Proteomes" id="UP000664761"/>
    </source>
</evidence>
<evidence type="ECO:0000256" key="5">
    <source>
        <dbReference type="ARBA" id="ARBA00022552"/>
    </source>
</evidence>
<feature type="compositionally biased region" description="Basic residues" evidence="16">
    <location>
        <begin position="880"/>
        <end position="890"/>
    </location>
</feature>
<evidence type="ECO:0000256" key="15">
    <source>
        <dbReference type="HAMAP-Rule" id="MF_00970"/>
    </source>
</evidence>
<dbReference type="SUPFAM" id="SSF50249">
    <property type="entry name" value="Nucleic acid-binding proteins"/>
    <property type="match status" value="1"/>
</dbReference>
<keyword evidence="15" id="KW-0820">tRNA-binding</keyword>
<feature type="compositionally biased region" description="Basic residues" evidence="16">
    <location>
        <begin position="632"/>
        <end position="642"/>
    </location>
</feature>
<keyword evidence="13 15" id="KW-0694">RNA-binding</keyword>
<feature type="compositionally biased region" description="Low complexity" evidence="16">
    <location>
        <begin position="738"/>
        <end position="757"/>
    </location>
</feature>
<dbReference type="Gene3D" id="2.40.50.140">
    <property type="entry name" value="Nucleic acid-binding proteins"/>
    <property type="match status" value="1"/>
</dbReference>
<keyword evidence="9 15" id="KW-0699">rRNA-binding</keyword>
<dbReference type="Pfam" id="PF00575">
    <property type="entry name" value="S1"/>
    <property type="match status" value="1"/>
</dbReference>
<gene>
    <name evidence="15" type="primary">rne</name>
    <name evidence="18" type="ORF">J0X12_14670</name>
</gene>
<keyword evidence="15" id="KW-0862">Zinc</keyword>
<keyword evidence="12 15" id="KW-0460">Magnesium</keyword>
<comment type="cofactor">
    <cofactor evidence="15">
        <name>Zn(2+)</name>
        <dbReference type="ChEBI" id="CHEBI:29105"/>
    </cofactor>
    <text evidence="15">Binds 2 Zn(2+) ions per homotetramer.</text>
</comment>
<feature type="binding site" evidence="15">
    <location>
        <position position="447"/>
    </location>
    <ligand>
        <name>Mg(2+)</name>
        <dbReference type="ChEBI" id="CHEBI:18420"/>
        <note>catalytic</note>
    </ligand>
</feature>
<keyword evidence="4 15" id="KW-0997">Cell inner membrane</keyword>
<dbReference type="EMBL" id="JAFLNC010000005">
    <property type="protein sequence ID" value="MBO0334868.1"/>
    <property type="molecule type" value="Genomic_DNA"/>
</dbReference>
<feature type="compositionally biased region" description="Polar residues" evidence="16">
    <location>
        <begin position="694"/>
        <end position="715"/>
    </location>
</feature>
<evidence type="ECO:0000256" key="8">
    <source>
        <dbReference type="ARBA" id="ARBA00022723"/>
    </source>
</evidence>
<proteinExistence type="inferred from homology"/>
<comment type="similarity">
    <text evidence="15">Belongs to the RNase E/G family. RNase E subfamily.</text>
</comment>
<dbReference type="Proteomes" id="UP000664761">
    <property type="component" value="Unassembled WGS sequence"/>
</dbReference>
<feature type="binding site" evidence="15">
    <location>
        <position position="505"/>
    </location>
    <ligand>
        <name>Zn(2+)</name>
        <dbReference type="ChEBI" id="CHEBI:29105"/>
        <note>ligand shared between dimeric partners</note>
    </ligand>
</feature>
<dbReference type="PANTHER" id="PTHR30001:SF1">
    <property type="entry name" value="RIBONUCLEASE E_G-LIKE PROTEIN, CHLOROPLASTIC"/>
    <property type="match status" value="1"/>
</dbReference>
<dbReference type="CDD" id="cd04453">
    <property type="entry name" value="S1_RNase_E"/>
    <property type="match status" value="1"/>
</dbReference>
<dbReference type="InterPro" id="IPR019307">
    <property type="entry name" value="RNA-bd_AU-1/RNase_E/G"/>
</dbReference>